<proteinExistence type="predicted"/>
<organism evidence="2 3">
    <name type="scientific">Rhizophagus clarus</name>
    <dbReference type="NCBI Taxonomy" id="94130"/>
    <lineage>
        <taxon>Eukaryota</taxon>
        <taxon>Fungi</taxon>
        <taxon>Fungi incertae sedis</taxon>
        <taxon>Mucoromycota</taxon>
        <taxon>Glomeromycotina</taxon>
        <taxon>Glomeromycetes</taxon>
        <taxon>Glomerales</taxon>
        <taxon>Glomeraceae</taxon>
        <taxon>Rhizophagus</taxon>
    </lineage>
</organism>
<comment type="caution">
    <text evidence="2">The sequence shown here is derived from an EMBL/GenBank/DDBJ whole genome shotgun (WGS) entry which is preliminary data.</text>
</comment>
<dbReference type="AlphaFoldDB" id="A0A2Z6QZ32"/>
<evidence type="ECO:0000256" key="1">
    <source>
        <dbReference type="SAM" id="MobiDB-lite"/>
    </source>
</evidence>
<sequence>MEGSPRKEKDIIGNSAQGFGTELGTITVVGDLAMIVEQTEEPIDPSSRDINNQNQIVMKQSAPNQKSRAKKIKLKPITNTLLPDKGKINSQQPPKSTDTTTAENQTNTPDLMEDVVSITPAVDLYPAEKKEDCPMDIDLIGVNAPSNISEILDKPDNYRKNPYILELQTLPNDTFMVNSPFNDDNNHKGNLCNSEMTTIQLKKDDTNMNMDRLMSTDEVIQAPTPPINNDIISQFFTLKHSFLPNSQRVAEETQRNEYELTLTSNGSWRTTKKIKNPKATLENLKNKSLADSSKESIYAVKTDDSRYLMMLTSNWQTLAPANYSKSDMINWKKFLGEFVGFDNTISPATVQETYVAQNSKHVYQQSPDKFILEFSSEHDLFNACAMKVHFNDYHITGSPRNYEVNWQ</sequence>
<feature type="compositionally biased region" description="Low complexity" evidence="1">
    <location>
        <begin position="97"/>
        <end position="108"/>
    </location>
</feature>
<protein>
    <submittedName>
        <fullName evidence="2">Uncharacterized protein</fullName>
    </submittedName>
</protein>
<dbReference type="EMBL" id="BEXD01000845">
    <property type="protein sequence ID" value="GBB90574.1"/>
    <property type="molecule type" value="Genomic_DNA"/>
</dbReference>
<dbReference type="Proteomes" id="UP000247702">
    <property type="component" value="Unassembled WGS sequence"/>
</dbReference>
<reference evidence="2 3" key="1">
    <citation type="submission" date="2017-11" db="EMBL/GenBank/DDBJ databases">
        <title>The genome of Rhizophagus clarus HR1 reveals common genetic basis of auxotrophy among arbuscular mycorrhizal fungi.</title>
        <authorList>
            <person name="Kobayashi Y."/>
        </authorList>
    </citation>
    <scope>NUCLEOTIDE SEQUENCE [LARGE SCALE GENOMIC DNA]</scope>
    <source>
        <strain evidence="2 3">HR1</strain>
    </source>
</reference>
<evidence type="ECO:0000313" key="2">
    <source>
        <dbReference type="EMBL" id="GBB90574.1"/>
    </source>
</evidence>
<name>A0A2Z6QZ32_9GLOM</name>
<evidence type="ECO:0000313" key="3">
    <source>
        <dbReference type="Proteomes" id="UP000247702"/>
    </source>
</evidence>
<accession>A0A2Z6QZ32</accession>
<feature type="region of interest" description="Disordered" evidence="1">
    <location>
        <begin position="80"/>
        <end position="114"/>
    </location>
</feature>
<keyword evidence="3" id="KW-1185">Reference proteome</keyword>
<gene>
    <name evidence="2" type="ORF">RclHR1_17590003</name>
</gene>